<name>A0A2B4RY25_STYPI</name>
<feature type="region of interest" description="Disordered" evidence="2">
    <location>
        <begin position="23"/>
        <end position="43"/>
    </location>
</feature>
<feature type="coiled-coil region" evidence="1">
    <location>
        <begin position="945"/>
        <end position="1029"/>
    </location>
</feature>
<gene>
    <name evidence="3" type="ORF">AWC38_SpisGene12101</name>
</gene>
<reference evidence="4" key="1">
    <citation type="journal article" date="2017" name="bioRxiv">
        <title>Comparative analysis of the genomes of Stylophora pistillata and Acropora digitifera provides evidence for extensive differences between species of corals.</title>
        <authorList>
            <person name="Voolstra C.R."/>
            <person name="Li Y."/>
            <person name="Liew Y.J."/>
            <person name="Baumgarten S."/>
            <person name="Zoccola D."/>
            <person name="Flot J.-F."/>
            <person name="Tambutte S."/>
            <person name="Allemand D."/>
            <person name="Aranda M."/>
        </authorList>
    </citation>
    <scope>NUCLEOTIDE SEQUENCE [LARGE SCALE GENOMIC DNA]</scope>
</reference>
<evidence type="ECO:0000313" key="3">
    <source>
        <dbReference type="EMBL" id="PFX23344.1"/>
    </source>
</evidence>
<protein>
    <submittedName>
        <fullName evidence="3">Uncharacterized protein</fullName>
    </submittedName>
</protein>
<dbReference type="Proteomes" id="UP000225706">
    <property type="component" value="Unassembled WGS sequence"/>
</dbReference>
<feature type="coiled-coil region" evidence="1">
    <location>
        <begin position="413"/>
        <end position="440"/>
    </location>
</feature>
<evidence type="ECO:0000256" key="1">
    <source>
        <dbReference type="SAM" id="Coils"/>
    </source>
</evidence>
<dbReference type="PANTHER" id="PTHR23159">
    <property type="entry name" value="CENTROSOMAL PROTEIN 2"/>
    <property type="match status" value="1"/>
</dbReference>
<dbReference type="EMBL" id="LSMT01000210">
    <property type="protein sequence ID" value="PFX23344.1"/>
    <property type="molecule type" value="Genomic_DNA"/>
</dbReference>
<feature type="coiled-coil region" evidence="1">
    <location>
        <begin position="1098"/>
        <end position="1185"/>
    </location>
</feature>
<dbReference type="OrthoDB" id="5799458at2759"/>
<feature type="compositionally biased region" description="Basic and acidic residues" evidence="2">
    <location>
        <begin position="816"/>
        <end position="833"/>
    </location>
</feature>
<feature type="region of interest" description="Disordered" evidence="2">
    <location>
        <begin position="1205"/>
        <end position="1240"/>
    </location>
</feature>
<comment type="caution">
    <text evidence="3">The sequence shown here is derived from an EMBL/GenBank/DDBJ whole genome shotgun (WGS) entry which is preliminary data.</text>
</comment>
<sequence length="1604" mass="184715">MHSNRNENKVSLKSNIPVLQSSGRTLTYSSSSSSANISSDHNKEQWSGYGVTEVQMQSSKEALYHGYVPGGRQITYSVSATTNSHVGRKMDSCGVIDESEQKTKRFTGEGHLFGQTMVYSSTGGITSSQAAGRLYRQDGNEGGMRTSKDSGFGENDSVSQLSGEIDGSVTEEFPIELNENEEEALKEELLHIFERERTTLEVFFKKKMEETLRGFRSRQLEWDEATRAERAELEKNVSMEKMEMQKNFAEEIDKLTQSFREERQQLDQYYKEQLQELREKLGTEQERMGENFAREKIELKEKLEAEYQVMLEREISHVKQEAIREKSEVEQRLNNEKGEIERNFNLRFTEVESNLERSRVEFEANMTQERIRMEKEFREKSKAFEDSLQEERLLRLDREKELEQEREKSVNGESMSRNENERLQKEIEVLRLEIEEKNSVCEEITLFQEAITLKGREGLSGKLKDDFEKLLADHKTELDKTFHIEKEALDQKVQSERRKIQEELDQEKEKIKVEKDEIVKTRERLQVEGKGQVDNLQMQRNDSEWTRSSLGHLQNGVVGETDSKGVFDHQAGVGSGAVGLSANRGGVSDGVSDVTSLSYWQSHQHSQQEQSQKEIMWTGAYNTGSHAVQHGFTGSQQKHDGASNVAGPSYWQSYQQPQHPQKDSEGTGASATSSHLDQPAVSGSYGQLVGSDHSTKNDSTLQSHYHASLKYHENQALARNSQVRLSDSGNRSMDEHQVRSMSFCHTPTDNESALRFEIDALKSENKGLKAKIVALEENIDLHKQYKEEAKAEMERLLKANQDKDLRVKTLTSQVEETEKLKTEKEDDRKRLHTDQTSFSAHAGGGRRLQNTDRHLEEKLRTLEVRAAKAEKTSTDYDTKTRLTTERSREQRRHDSNGHQVDIRGQRSVSSSRQKEGKSHYELKPRYDDTQDSSYKTKYEATLREKNRLIQVTKELELKIKTLKEKQAELLQTSYQENSLEKRDETERLKRLVSENSSLRERTSELQNQLERLLEKLKNEKEKATSLETKISTRKTDSLHNIKGLEERLLHTGRELSSSRGELDPDALKRIEREIVAIGQIIRTQFEEGSREDLSHTSVAKDSARIAHLEVEKKELETKLSLAREAMHEYVARLNEKMQDVESMAGMSGEMIQELHTRNNNLEKSLQDLEDEQKTSHLQNEQLRHQKSVLQNLIGDLCSHDELTATSYNSSPRYYDSEHKGRSYDDKESGEASYSASPNYLDSTYKSKYATAHDKGRLDSTPYNTSSKFTGFKSDDKGDGNHDNRYKVSDSSLEDSGEESEKVRQLMENLKGSDCKSGDNDPIGEKDAKNYDEVGDCVEKAVQAKTVKTVTEDSSSQTEFTEILHQQLEALKGEFQPAREEMEKEFIKEKDYLENKLRNEYIEIIKAKDDLIRVLTEEKDFFLKELRHLRKSFDLFTKHVHRDALQHLGDCDCLKSLGANLGGNGIYEIQGRGSCNGNTNLHCEEFLSVLRKQEEVLFKSFEREKAEFTERFEQDKMTVRKLTEEECQARYAYERAYLLQSIDGLKEGLDCLRIQKDELAKIFEGEKNALELSYKRKEDELRNNLRLELQRKIIQAQKPWPQTKI</sequence>
<feature type="compositionally biased region" description="Basic and acidic residues" evidence="2">
    <location>
        <begin position="912"/>
        <end position="932"/>
    </location>
</feature>
<accession>A0A2B4RY25</accession>
<feature type="compositionally biased region" description="Basic and acidic residues" evidence="2">
    <location>
        <begin position="1272"/>
        <end position="1287"/>
    </location>
</feature>
<feature type="region of interest" description="Disordered" evidence="2">
    <location>
        <begin position="140"/>
        <end position="161"/>
    </location>
</feature>
<feature type="region of interest" description="Disordered" evidence="2">
    <location>
        <begin position="628"/>
        <end position="703"/>
    </location>
</feature>
<feature type="compositionally biased region" description="Basic and acidic residues" evidence="2">
    <location>
        <begin position="849"/>
        <end position="904"/>
    </location>
</feature>
<dbReference type="PANTHER" id="PTHR23159:SF31">
    <property type="entry name" value="CENTROSOME-ASSOCIATED PROTEIN CEP250 ISOFORM X1"/>
    <property type="match status" value="1"/>
</dbReference>
<feature type="compositionally biased region" description="Basic and acidic residues" evidence="2">
    <location>
        <begin position="1298"/>
        <end position="1327"/>
    </location>
</feature>
<keyword evidence="4" id="KW-1185">Reference proteome</keyword>
<feature type="coiled-coil region" evidence="1">
    <location>
        <begin position="486"/>
        <end position="528"/>
    </location>
</feature>
<feature type="coiled-coil region" evidence="1">
    <location>
        <begin position="252"/>
        <end position="343"/>
    </location>
</feature>
<feature type="region of interest" description="Disordered" evidence="2">
    <location>
        <begin position="816"/>
        <end position="932"/>
    </location>
</feature>
<feature type="compositionally biased region" description="Polar residues" evidence="2">
    <location>
        <begin position="650"/>
        <end position="659"/>
    </location>
</feature>
<evidence type="ECO:0000256" key="2">
    <source>
        <dbReference type="SAM" id="MobiDB-lite"/>
    </source>
</evidence>
<proteinExistence type="predicted"/>
<feature type="compositionally biased region" description="Basic and acidic residues" evidence="2">
    <location>
        <begin position="1214"/>
        <end position="1229"/>
    </location>
</feature>
<organism evidence="3 4">
    <name type="scientific">Stylophora pistillata</name>
    <name type="common">Smooth cauliflower coral</name>
    <dbReference type="NCBI Taxonomy" id="50429"/>
    <lineage>
        <taxon>Eukaryota</taxon>
        <taxon>Metazoa</taxon>
        <taxon>Cnidaria</taxon>
        <taxon>Anthozoa</taxon>
        <taxon>Hexacorallia</taxon>
        <taxon>Scleractinia</taxon>
        <taxon>Astrocoeniina</taxon>
        <taxon>Pocilloporidae</taxon>
        <taxon>Stylophora</taxon>
    </lineage>
</organism>
<feature type="compositionally biased region" description="Polar residues" evidence="2">
    <location>
        <begin position="1231"/>
        <end position="1240"/>
    </location>
</feature>
<keyword evidence="1" id="KW-0175">Coiled coil</keyword>
<feature type="compositionally biased region" description="Polar residues" evidence="2">
    <location>
        <begin position="667"/>
        <end position="676"/>
    </location>
</feature>
<feature type="compositionally biased region" description="Low complexity" evidence="2">
    <location>
        <begin position="23"/>
        <end position="39"/>
    </location>
</feature>
<feature type="region of interest" description="Disordered" evidence="2">
    <location>
        <begin position="1254"/>
        <end position="1327"/>
    </location>
</feature>
<evidence type="ECO:0000313" key="4">
    <source>
        <dbReference type="Proteomes" id="UP000225706"/>
    </source>
</evidence>